<evidence type="ECO:0000313" key="1">
    <source>
        <dbReference type="EMBL" id="GBN60032.1"/>
    </source>
</evidence>
<feature type="non-terminal residue" evidence="1">
    <location>
        <position position="1"/>
    </location>
</feature>
<sequence length="115" mass="13180">VHFSNELLTVIGLTVRAFIGFPHSETEMRTSFPYRTFSDGSLLSYVGAKSDLICIMSPNSNTWLDMLDPLEIEPPSCHFEKMFNEQLYVVNLFTTMQPFLCPVRYSEHHCLLLTA</sequence>
<dbReference type="EMBL" id="BGPR01137462">
    <property type="protein sequence ID" value="GBN60032.1"/>
    <property type="molecule type" value="Genomic_DNA"/>
</dbReference>
<comment type="caution">
    <text evidence="1">The sequence shown here is derived from an EMBL/GenBank/DDBJ whole genome shotgun (WGS) entry which is preliminary data.</text>
</comment>
<organism evidence="1 2">
    <name type="scientific">Araneus ventricosus</name>
    <name type="common">Orbweaver spider</name>
    <name type="synonym">Epeira ventricosa</name>
    <dbReference type="NCBI Taxonomy" id="182803"/>
    <lineage>
        <taxon>Eukaryota</taxon>
        <taxon>Metazoa</taxon>
        <taxon>Ecdysozoa</taxon>
        <taxon>Arthropoda</taxon>
        <taxon>Chelicerata</taxon>
        <taxon>Arachnida</taxon>
        <taxon>Araneae</taxon>
        <taxon>Araneomorphae</taxon>
        <taxon>Entelegynae</taxon>
        <taxon>Araneoidea</taxon>
        <taxon>Araneidae</taxon>
        <taxon>Araneus</taxon>
    </lineage>
</organism>
<dbReference type="Proteomes" id="UP000499080">
    <property type="component" value="Unassembled WGS sequence"/>
</dbReference>
<name>A0A4Y2Q9W9_ARAVE</name>
<protein>
    <submittedName>
        <fullName evidence="1">Uncharacterized protein</fullName>
    </submittedName>
</protein>
<dbReference type="AlphaFoldDB" id="A0A4Y2Q9W9"/>
<proteinExistence type="predicted"/>
<gene>
    <name evidence="1" type="ORF">AVEN_86038_1</name>
</gene>
<evidence type="ECO:0000313" key="2">
    <source>
        <dbReference type="Proteomes" id="UP000499080"/>
    </source>
</evidence>
<reference evidence="1 2" key="1">
    <citation type="journal article" date="2019" name="Sci. Rep.">
        <title>Orb-weaving spider Araneus ventricosus genome elucidates the spidroin gene catalogue.</title>
        <authorList>
            <person name="Kono N."/>
            <person name="Nakamura H."/>
            <person name="Ohtoshi R."/>
            <person name="Moran D.A.P."/>
            <person name="Shinohara A."/>
            <person name="Yoshida Y."/>
            <person name="Fujiwara M."/>
            <person name="Mori M."/>
            <person name="Tomita M."/>
            <person name="Arakawa K."/>
        </authorList>
    </citation>
    <scope>NUCLEOTIDE SEQUENCE [LARGE SCALE GENOMIC DNA]</scope>
</reference>
<keyword evidence="2" id="KW-1185">Reference proteome</keyword>
<accession>A0A4Y2Q9W9</accession>